<feature type="compositionally biased region" description="Basic and acidic residues" evidence="12">
    <location>
        <begin position="311"/>
        <end position="334"/>
    </location>
</feature>
<dbReference type="GO" id="GO:0051082">
    <property type="term" value="F:unfolded protein binding"/>
    <property type="evidence" value="ECO:0007669"/>
    <property type="project" value="UniProtKB-UniRule"/>
</dbReference>
<keyword evidence="8 11" id="KW-0443">Lipid metabolism</keyword>
<comment type="similarity">
    <text evidence="2 11">Belongs to the lipase chaperone family.</text>
</comment>
<evidence type="ECO:0000256" key="6">
    <source>
        <dbReference type="ARBA" id="ARBA00022963"/>
    </source>
</evidence>
<evidence type="ECO:0000256" key="4">
    <source>
        <dbReference type="ARBA" id="ARBA00022519"/>
    </source>
</evidence>
<protein>
    <recommendedName>
        <fullName evidence="11">Lipase chaperone</fullName>
    </recommendedName>
    <alternativeName>
        <fullName evidence="11">Lipase activator protein</fullName>
    </alternativeName>
    <alternativeName>
        <fullName evidence="11">Lipase foldase</fullName>
    </alternativeName>
    <alternativeName>
        <fullName evidence="11">Lipase helper protein</fullName>
    </alternativeName>
    <alternativeName>
        <fullName evidence="11">Lipase modulator</fullName>
    </alternativeName>
</protein>
<evidence type="ECO:0000256" key="1">
    <source>
        <dbReference type="ARBA" id="ARBA00004383"/>
    </source>
</evidence>
<evidence type="ECO:0000256" key="5">
    <source>
        <dbReference type="ARBA" id="ARBA00022692"/>
    </source>
</evidence>
<dbReference type="GO" id="GO:0006457">
    <property type="term" value="P:protein folding"/>
    <property type="evidence" value="ECO:0007669"/>
    <property type="project" value="UniProtKB-UniRule"/>
</dbReference>
<feature type="region of interest" description="Disordered" evidence="12">
    <location>
        <begin position="310"/>
        <end position="343"/>
    </location>
</feature>
<evidence type="ECO:0000256" key="10">
    <source>
        <dbReference type="ARBA" id="ARBA00023186"/>
    </source>
</evidence>
<name>A0A1X7FPT9_TRICW</name>
<dbReference type="STRING" id="28094.SAMN06295900_110143"/>
<organism evidence="13 14">
    <name type="scientific">Trinickia caryophylli</name>
    <name type="common">Paraburkholderia caryophylli</name>
    <dbReference type="NCBI Taxonomy" id="28094"/>
    <lineage>
        <taxon>Bacteria</taxon>
        <taxon>Pseudomonadati</taxon>
        <taxon>Pseudomonadota</taxon>
        <taxon>Betaproteobacteria</taxon>
        <taxon>Burkholderiales</taxon>
        <taxon>Burkholderiaceae</taxon>
        <taxon>Trinickia</taxon>
    </lineage>
</organism>
<dbReference type="InterPro" id="IPR004961">
    <property type="entry name" value="Lipase_chaperone"/>
</dbReference>
<evidence type="ECO:0000256" key="7">
    <source>
        <dbReference type="ARBA" id="ARBA00022989"/>
    </source>
</evidence>
<evidence type="ECO:0000256" key="3">
    <source>
        <dbReference type="ARBA" id="ARBA00022475"/>
    </source>
</evidence>
<dbReference type="GeneID" id="95553462"/>
<gene>
    <name evidence="11" type="primary">lifO</name>
    <name evidence="13" type="ORF">SAMN06295900_110143</name>
</gene>
<accession>A0A1X7FPT9</accession>
<dbReference type="OrthoDB" id="8779274at2"/>
<dbReference type="EMBL" id="FXAH01000010">
    <property type="protein sequence ID" value="SMF56373.1"/>
    <property type="molecule type" value="Genomic_DNA"/>
</dbReference>
<dbReference type="GO" id="GO:0005886">
    <property type="term" value="C:plasma membrane"/>
    <property type="evidence" value="ECO:0007669"/>
    <property type="project" value="UniProtKB-SubCell"/>
</dbReference>
<dbReference type="GO" id="GO:0016042">
    <property type="term" value="P:lipid catabolic process"/>
    <property type="evidence" value="ECO:0007669"/>
    <property type="project" value="UniProtKB-UniRule"/>
</dbReference>
<evidence type="ECO:0000256" key="11">
    <source>
        <dbReference type="HAMAP-Rule" id="MF_00790"/>
    </source>
</evidence>
<keyword evidence="9 11" id="KW-0472">Membrane</keyword>
<feature type="transmembrane region" description="Helical" evidence="11">
    <location>
        <begin position="6"/>
        <end position="27"/>
    </location>
</feature>
<comment type="function">
    <text evidence="11">May be involved in the folding of the extracellular lipase during its passage through the periplasm.</text>
</comment>
<keyword evidence="6 11" id="KW-0442">Lipid degradation</keyword>
<evidence type="ECO:0000313" key="13">
    <source>
        <dbReference type="EMBL" id="SMF56373.1"/>
    </source>
</evidence>
<sequence>MQGRRIVAAALGAGLVVGAVIVALRAFRENSPSPSAMNAVTAAAMSASVPTSASVGKARPEVAAVLPDSFAGTAVPHLPLDARGHLAVDRVVRDFFDYFLTAQHQMPAGALDAAVRRAVAAQLDGTPAQDEALDLWRRYGAYRDALERLAVLQQPAGASGVDLEAARAAFAERAVVASRTLGPAWSEAFFGREWRHAAYAIERLRIMRDGTLNDAQKAARLSVLVETLPPDEREALRRETDAQATIATVASLDAQASGLSTEALRARAAEALGAQAAARIVEMHEAEAAWRARYADYATQRARIDAMPLAPDEREAQRAKLRERTFSDPGERVRAASLDRTAD</sequence>
<keyword evidence="7 11" id="KW-1133">Transmembrane helix</keyword>
<evidence type="ECO:0000256" key="12">
    <source>
        <dbReference type="SAM" id="MobiDB-lite"/>
    </source>
</evidence>
<dbReference type="SUPFAM" id="SSF158855">
    <property type="entry name" value="Lipase chaperone-like"/>
    <property type="match status" value="1"/>
</dbReference>
<evidence type="ECO:0000256" key="2">
    <source>
        <dbReference type="ARBA" id="ARBA00010358"/>
    </source>
</evidence>
<dbReference type="AlphaFoldDB" id="A0A1X7FPT9"/>
<comment type="subcellular location">
    <subcellularLocation>
        <location evidence="1">Cell inner membrane</location>
        <topology evidence="1">Single-pass membrane protein</topology>
        <orientation evidence="1">Periplasmic side</orientation>
    </subcellularLocation>
</comment>
<reference evidence="14" key="1">
    <citation type="submission" date="2017-04" db="EMBL/GenBank/DDBJ databases">
        <authorList>
            <person name="Varghese N."/>
            <person name="Submissions S."/>
        </authorList>
    </citation>
    <scope>NUCLEOTIDE SEQUENCE [LARGE SCALE GENOMIC DNA]</scope>
    <source>
        <strain evidence="14">Ballard 720</strain>
    </source>
</reference>
<keyword evidence="10 11" id="KW-0143">Chaperone</keyword>
<keyword evidence="5 11" id="KW-0812">Transmembrane</keyword>
<keyword evidence="4 11" id="KW-0997">Cell inner membrane</keyword>
<dbReference type="RefSeq" id="WP_085228871.1">
    <property type="nucleotide sequence ID" value="NZ_BSQD01000007.1"/>
</dbReference>
<proteinExistence type="inferred from homology"/>
<dbReference type="Proteomes" id="UP000192911">
    <property type="component" value="Unassembled WGS sequence"/>
</dbReference>
<evidence type="ECO:0000313" key="14">
    <source>
        <dbReference type="Proteomes" id="UP000192911"/>
    </source>
</evidence>
<dbReference type="HAMAP" id="MF_00790">
    <property type="entry name" value="Lipase_chap"/>
    <property type="match status" value="1"/>
</dbReference>
<evidence type="ECO:0000256" key="9">
    <source>
        <dbReference type="ARBA" id="ARBA00023136"/>
    </source>
</evidence>
<keyword evidence="14" id="KW-1185">Reference proteome</keyword>
<evidence type="ECO:0000256" key="8">
    <source>
        <dbReference type="ARBA" id="ARBA00023098"/>
    </source>
</evidence>
<keyword evidence="3 11" id="KW-1003">Cell membrane</keyword>
<dbReference type="Pfam" id="PF03280">
    <property type="entry name" value="Lipase_chap"/>
    <property type="match status" value="1"/>
</dbReference>